<dbReference type="Gene3D" id="3.90.230.10">
    <property type="entry name" value="Creatinase/methionine aminopeptidase superfamily"/>
    <property type="match status" value="1"/>
</dbReference>
<feature type="binding site" evidence="6">
    <location>
        <position position="111"/>
    </location>
    <ligand>
        <name>a divalent metal cation</name>
        <dbReference type="ChEBI" id="CHEBI:60240"/>
        <label>1</label>
    </ligand>
</feature>
<dbReference type="PANTHER" id="PTHR43330">
    <property type="entry name" value="METHIONINE AMINOPEPTIDASE"/>
    <property type="match status" value="1"/>
</dbReference>
<comment type="subunit">
    <text evidence="6">Monomer.</text>
</comment>
<dbReference type="NCBIfam" id="TIGR00500">
    <property type="entry name" value="met_pdase_I"/>
    <property type="match status" value="1"/>
</dbReference>
<feature type="binding site" evidence="6">
    <location>
        <position position="82"/>
    </location>
    <ligand>
        <name>substrate</name>
    </ligand>
</feature>
<dbReference type="InterPro" id="IPR002467">
    <property type="entry name" value="Pept_M24A_MAP1"/>
</dbReference>
<evidence type="ECO:0000256" key="3">
    <source>
        <dbReference type="ARBA" id="ARBA00022670"/>
    </source>
</evidence>
<evidence type="ECO:0000259" key="8">
    <source>
        <dbReference type="Pfam" id="PF00557"/>
    </source>
</evidence>
<dbReference type="GO" id="GO:0046872">
    <property type="term" value="F:metal ion binding"/>
    <property type="evidence" value="ECO:0007669"/>
    <property type="project" value="UniProtKB-UniRule"/>
</dbReference>
<dbReference type="Pfam" id="PF00557">
    <property type="entry name" value="Peptidase_M24"/>
    <property type="match status" value="1"/>
</dbReference>
<reference evidence="9" key="1">
    <citation type="journal article" date="2020" name="mSystems">
        <title>Genome- and Community-Level Interaction Insights into Carbon Utilization and Element Cycling Functions of Hydrothermarchaeota in Hydrothermal Sediment.</title>
        <authorList>
            <person name="Zhou Z."/>
            <person name="Liu Y."/>
            <person name="Xu W."/>
            <person name="Pan J."/>
            <person name="Luo Z.H."/>
            <person name="Li M."/>
        </authorList>
    </citation>
    <scope>NUCLEOTIDE SEQUENCE [LARGE SCALE GENOMIC DNA]</scope>
    <source>
        <strain evidence="9">SpSt-1042</strain>
    </source>
</reference>
<evidence type="ECO:0000256" key="7">
    <source>
        <dbReference type="RuleBase" id="RU003653"/>
    </source>
</evidence>
<sequence>MNVIPKTTKEINRMIEGGKMLALIVKDLLSFVQVGVRCDLIDKKAKELCEKYKVKPAFLNYEMDGKKYPSYVCVCINEEVVHGIPSQNKVIENGDIVTVDMGIIYKGLYLDMARTIGVGKISSVSRNVIKASENALISAIKKCRPGNLLSDVSRAIYNTARKYKCKPMIELVGHGIGKALHEDPSIPGYWIESVYEDLVLKKGMTFAVESIITSGKDITVEISKEDGWTTWPKDKALTAVFEDTIVVSDPPVVLTAFKNFLK</sequence>
<evidence type="ECO:0000256" key="6">
    <source>
        <dbReference type="HAMAP-Rule" id="MF_01974"/>
    </source>
</evidence>
<evidence type="ECO:0000256" key="4">
    <source>
        <dbReference type="ARBA" id="ARBA00022723"/>
    </source>
</evidence>
<dbReference type="GO" id="GO:0070006">
    <property type="term" value="F:metalloaminopeptidase activity"/>
    <property type="evidence" value="ECO:0007669"/>
    <property type="project" value="UniProtKB-UniRule"/>
</dbReference>
<evidence type="ECO:0000256" key="2">
    <source>
        <dbReference type="ARBA" id="ARBA00022438"/>
    </source>
</evidence>
<feature type="binding site" evidence="6">
    <location>
        <position position="174"/>
    </location>
    <ligand>
        <name>a divalent metal cation</name>
        <dbReference type="ChEBI" id="CHEBI:60240"/>
        <label>2</label>
        <note>catalytic</note>
    </ligand>
</feature>
<dbReference type="InterPro" id="IPR001714">
    <property type="entry name" value="Pept_M24_MAP"/>
</dbReference>
<feature type="binding site" evidence="6">
    <location>
        <position position="181"/>
    </location>
    <ligand>
        <name>substrate</name>
    </ligand>
</feature>
<dbReference type="HAMAP" id="MF_01974">
    <property type="entry name" value="MetAP_1"/>
    <property type="match status" value="1"/>
</dbReference>
<comment type="catalytic activity">
    <reaction evidence="6 7">
        <text>Release of N-terminal amino acids, preferentially methionine, from peptides and arylamides.</text>
        <dbReference type="EC" id="3.4.11.18"/>
    </reaction>
</comment>
<accession>A0A7C5UUD5</accession>
<dbReference type="AlphaFoldDB" id="A0A7C5UUD5"/>
<feature type="domain" description="Peptidase M24" evidence="8">
    <location>
        <begin position="14"/>
        <end position="248"/>
    </location>
</feature>
<comment type="cofactor">
    <cofactor evidence="6">
        <name>Co(2+)</name>
        <dbReference type="ChEBI" id="CHEBI:48828"/>
    </cofactor>
    <cofactor evidence="6">
        <name>Zn(2+)</name>
        <dbReference type="ChEBI" id="CHEBI:29105"/>
    </cofactor>
    <cofactor evidence="6">
        <name>Mn(2+)</name>
        <dbReference type="ChEBI" id="CHEBI:29035"/>
    </cofactor>
    <cofactor evidence="6">
        <name>Fe(2+)</name>
        <dbReference type="ChEBI" id="CHEBI:29033"/>
    </cofactor>
    <text evidence="6">Binds 2 divalent metal cations per subunit. Has a high-affinity and a low affinity metal-binding site. The true nature of the physiological cofactor is under debate. The enzyme is active with cobalt, zinc, manganese or divalent iron ions. Most likely, methionine aminopeptidases function as mononuclear Fe(2+)-metalloproteases under physiological conditions, and the catalytically relevant metal-binding site has been assigned to the histidine-containing high-affinity site.</text>
</comment>
<keyword evidence="5 6" id="KW-0378">Hydrolase</keyword>
<gene>
    <name evidence="6 9" type="primary">map</name>
    <name evidence="9" type="ORF">ENL96_00235</name>
</gene>
<protein>
    <recommendedName>
        <fullName evidence="6 7">Methionine aminopeptidase</fullName>
        <shortName evidence="6">MAP</shortName>
        <shortName evidence="6">MetAP</shortName>
        <ecNumber evidence="6 7">3.4.11.18</ecNumber>
    </recommendedName>
    <alternativeName>
        <fullName evidence="6">Peptidase M</fullName>
    </alternativeName>
</protein>
<keyword evidence="3 6" id="KW-0645">Protease</keyword>
<feature type="binding site" evidence="6">
    <location>
        <position position="209"/>
    </location>
    <ligand>
        <name>a divalent metal cation</name>
        <dbReference type="ChEBI" id="CHEBI:60240"/>
        <label>2</label>
        <note>catalytic</note>
    </ligand>
</feature>
<comment type="similarity">
    <text evidence="6">Belongs to the peptidase M24A family. Methionine aminopeptidase type 1 subfamily.</text>
</comment>
<feature type="binding site" evidence="6">
    <location>
        <position position="111"/>
    </location>
    <ligand>
        <name>a divalent metal cation</name>
        <dbReference type="ChEBI" id="CHEBI:60240"/>
        <label>2</label>
        <note>catalytic</note>
    </ligand>
</feature>
<dbReference type="PRINTS" id="PR00599">
    <property type="entry name" value="MAPEPTIDASE"/>
</dbReference>
<keyword evidence="2 6" id="KW-0031">Aminopeptidase</keyword>
<dbReference type="GO" id="GO:0006508">
    <property type="term" value="P:proteolysis"/>
    <property type="evidence" value="ECO:0007669"/>
    <property type="project" value="UniProtKB-KW"/>
</dbReference>
<evidence type="ECO:0000256" key="5">
    <source>
        <dbReference type="ARBA" id="ARBA00022801"/>
    </source>
</evidence>
<keyword evidence="4 6" id="KW-0479">Metal-binding</keyword>
<comment type="caution">
    <text evidence="9">The sequence shown here is derived from an EMBL/GenBank/DDBJ whole genome shotgun (WGS) entry which is preliminary data.</text>
</comment>
<evidence type="ECO:0000256" key="1">
    <source>
        <dbReference type="ARBA" id="ARBA00002521"/>
    </source>
</evidence>
<dbReference type="PANTHER" id="PTHR43330:SF27">
    <property type="entry name" value="METHIONINE AMINOPEPTIDASE"/>
    <property type="match status" value="1"/>
</dbReference>
<dbReference type="SUPFAM" id="SSF55920">
    <property type="entry name" value="Creatinase/aminopeptidase"/>
    <property type="match status" value="1"/>
</dbReference>
<dbReference type="EMBL" id="DRVY01000011">
    <property type="protein sequence ID" value="HHR91930.1"/>
    <property type="molecule type" value="Genomic_DNA"/>
</dbReference>
<name>A0A7C5UUD5_UNCC3</name>
<dbReference type="GO" id="GO:0004239">
    <property type="term" value="F:initiator methionyl aminopeptidase activity"/>
    <property type="evidence" value="ECO:0007669"/>
    <property type="project" value="UniProtKB-UniRule"/>
</dbReference>
<comment type="function">
    <text evidence="1 6">Removes the N-terminal methionine from nascent proteins. The N-terminal methionine is often cleaved when the second residue in the primary sequence is small and uncharged (Met-Ala-, Cys, Gly, Pro, Ser, Thr, or Val). Requires deformylation of the N(alpha)-formylated initiator methionine before it can be hydrolyzed.</text>
</comment>
<dbReference type="EC" id="3.4.11.18" evidence="6 7"/>
<dbReference type="InterPro" id="IPR036005">
    <property type="entry name" value="Creatinase/aminopeptidase-like"/>
</dbReference>
<dbReference type="GO" id="GO:0005829">
    <property type="term" value="C:cytosol"/>
    <property type="evidence" value="ECO:0007669"/>
    <property type="project" value="TreeGrafter"/>
</dbReference>
<feature type="binding site" evidence="6">
    <location>
        <position position="242"/>
    </location>
    <ligand>
        <name>a divalent metal cation</name>
        <dbReference type="ChEBI" id="CHEBI:60240"/>
        <label>2</label>
        <note>catalytic</note>
    </ligand>
</feature>
<evidence type="ECO:0000313" key="9">
    <source>
        <dbReference type="EMBL" id="HHR91930.1"/>
    </source>
</evidence>
<proteinExistence type="inferred from homology"/>
<organism evidence="9">
    <name type="scientific">candidate division CPR3 bacterium</name>
    <dbReference type="NCBI Taxonomy" id="2268181"/>
    <lineage>
        <taxon>Bacteria</taxon>
        <taxon>Bacteria division CPR3</taxon>
    </lineage>
</organism>
<feature type="binding site" evidence="6">
    <location>
        <position position="242"/>
    </location>
    <ligand>
        <name>a divalent metal cation</name>
        <dbReference type="ChEBI" id="CHEBI:60240"/>
        <label>1</label>
    </ligand>
</feature>
<dbReference type="InterPro" id="IPR000994">
    <property type="entry name" value="Pept_M24"/>
</dbReference>
<feature type="binding site" evidence="6">
    <location>
        <position position="100"/>
    </location>
    <ligand>
        <name>a divalent metal cation</name>
        <dbReference type="ChEBI" id="CHEBI:60240"/>
        <label>1</label>
    </ligand>
</feature>